<dbReference type="PANTHER" id="PTHR21004">
    <property type="entry name" value="SERINE PROTEASE-RELATED"/>
    <property type="match status" value="1"/>
</dbReference>
<evidence type="ECO:0000313" key="1">
    <source>
        <dbReference type="EMBL" id="ODV86090.1"/>
    </source>
</evidence>
<dbReference type="GO" id="GO:0004252">
    <property type="term" value="F:serine-type endopeptidase activity"/>
    <property type="evidence" value="ECO:0007669"/>
    <property type="project" value="InterPro"/>
</dbReference>
<evidence type="ECO:0000313" key="2">
    <source>
        <dbReference type="Proteomes" id="UP000094801"/>
    </source>
</evidence>
<gene>
    <name evidence="1" type="ORF">CANARDRAFT_28130</name>
</gene>
<dbReference type="PANTHER" id="PTHR21004:SF0">
    <property type="entry name" value="PEROXISOMAL LEADER PEPTIDE-PROCESSING PROTEASE"/>
    <property type="match status" value="1"/>
</dbReference>
<dbReference type="EMBL" id="KV453851">
    <property type="protein sequence ID" value="ODV86090.1"/>
    <property type="molecule type" value="Genomic_DNA"/>
</dbReference>
<dbReference type="Proteomes" id="UP000094801">
    <property type="component" value="Unassembled WGS sequence"/>
</dbReference>
<dbReference type="Pfam" id="PF13365">
    <property type="entry name" value="Trypsin_2"/>
    <property type="match status" value="1"/>
</dbReference>
<sequence>MTFSGSNFEYYYVPITIRILNSTTRNKIFGLSGIYLYVKPLDPKQAPKELILSLISLPDEYMSIQTKLEIFFTTKELINNQVSGKENIQWIQCKLIKFQKLIDPDVPPSSDIDHLISNGFEFQTSNENNKNNNVKDTCLLVSKPKFSMFNNLLDRKIKFLSSKMKIEIPSKIRIESSPFNISNVSVFNNFNSIGHLNYESLDGSYYLSDSKYLDNMIGGVVTLQNDEKMDHIYSLGLVWGNIVKGNGQGELLVVLSWSYIMRLLTDVFVNELGLNKDDADQLLTSKCCSSQEQSKFKVQPTKKLSSGLASAVGITITNLDGLSYWGSGVLFMNDLILTNRHVIMSGDKLTNEINIWINEGRSIRIIKPEIGKDVFIPFNNQLFDICFIRVPQIKKLSKKPITLYDVNSIDSAIFKIQERKNLEINYFDNSITKSIGYGLFFNRKRLTPLKSVGGLSTTIKLSSLFKNFPMDHQIPSLIISSSSCWSGSSGGALVSENEELIGVMVSNGRLSNGETLNMLNLVIPLDIILLGYYDLFYEKLEFDDESIVKVNNLYQLKELYNDLFIESVKL</sequence>
<name>A0A1E4T2U8_9ASCO</name>
<evidence type="ECO:0008006" key="3">
    <source>
        <dbReference type="Google" id="ProtNLM"/>
    </source>
</evidence>
<dbReference type="OrthoDB" id="4096544at2759"/>
<accession>A0A1E4T2U8</accession>
<dbReference type="SUPFAM" id="SSF50494">
    <property type="entry name" value="Trypsin-like serine proteases"/>
    <property type="match status" value="1"/>
</dbReference>
<dbReference type="InterPro" id="IPR039245">
    <property type="entry name" value="TYSND1/DEG15"/>
</dbReference>
<keyword evidence="2" id="KW-1185">Reference proteome</keyword>
<dbReference type="InterPro" id="IPR009003">
    <property type="entry name" value="Peptidase_S1_PA"/>
</dbReference>
<dbReference type="AlphaFoldDB" id="A0A1E4T2U8"/>
<organism evidence="1 2">
    <name type="scientific">[Candida] arabinofermentans NRRL YB-2248</name>
    <dbReference type="NCBI Taxonomy" id="983967"/>
    <lineage>
        <taxon>Eukaryota</taxon>
        <taxon>Fungi</taxon>
        <taxon>Dikarya</taxon>
        <taxon>Ascomycota</taxon>
        <taxon>Saccharomycotina</taxon>
        <taxon>Pichiomycetes</taxon>
        <taxon>Pichiales</taxon>
        <taxon>Pichiaceae</taxon>
        <taxon>Ogataea</taxon>
        <taxon>Ogataea/Candida clade</taxon>
    </lineage>
</organism>
<protein>
    <recommendedName>
        <fullName evidence="3">Serine protease</fullName>
    </recommendedName>
</protein>
<dbReference type="STRING" id="983967.A0A1E4T2U8"/>
<dbReference type="Gene3D" id="2.40.10.120">
    <property type="match status" value="1"/>
</dbReference>
<reference evidence="2" key="1">
    <citation type="submission" date="2016-04" db="EMBL/GenBank/DDBJ databases">
        <title>Comparative genomics of biotechnologically important yeasts.</title>
        <authorList>
            <consortium name="DOE Joint Genome Institute"/>
            <person name="Riley R."/>
            <person name="Haridas S."/>
            <person name="Wolfe K.H."/>
            <person name="Lopes M.R."/>
            <person name="Hittinger C.T."/>
            <person name="Goker M."/>
            <person name="Salamov A."/>
            <person name="Wisecaver J."/>
            <person name="Long T.M."/>
            <person name="Aerts A.L."/>
            <person name="Barry K."/>
            <person name="Choi C."/>
            <person name="Clum A."/>
            <person name="Coughlan A.Y."/>
            <person name="Deshpande S."/>
            <person name="Douglass A.P."/>
            <person name="Hanson S.J."/>
            <person name="Klenk H.-P."/>
            <person name="Labutti K."/>
            <person name="Lapidus A."/>
            <person name="Lindquist E."/>
            <person name="Lipzen A."/>
            <person name="Meier-Kolthoff J.P."/>
            <person name="Ohm R.A."/>
            <person name="Otillar R.P."/>
            <person name="Pangilinan J."/>
            <person name="Peng Y."/>
            <person name="Rokas A."/>
            <person name="Rosa C.A."/>
            <person name="Scheuner C."/>
            <person name="Sibirny A.A."/>
            <person name="Slot J.C."/>
            <person name="Stielow J.B."/>
            <person name="Sun H."/>
            <person name="Kurtzman C.P."/>
            <person name="Blackwell M."/>
            <person name="Grigoriev I.V."/>
            <person name="Jeffries T.W."/>
        </authorList>
    </citation>
    <scope>NUCLEOTIDE SEQUENCE [LARGE SCALE GENOMIC DNA]</scope>
    <source>
        <strain evidence="2">NRRL YB-2248</strain>
    </source>
</reference>
<proteinExistence type="predicted"/>
<dbReference type="GO" id="GO:0005777">
    <property type="term" value="C:peroxisome"/>
    <property type="evidence" value="ECO:0007669"/>
    <property type="project" value="InterPro"/>
</dbReference>
<dbReference type="GO" id="GO:0016485">
    <property type="term" value="P:protein processing"/>
    <property type="evidence" value="ECO:0007669"/>
    <property type="project" value="InterPro"/>
</dbReference>
<dbReference type="GO" id="GO:0031998">
    <property type="term" value="P:regulation of fatty acid beta-oxidation"/>
    <property type="evidence" value="ECO:0007669"/>
    <property type="project" value="TreeGrafter"/>
</dbReference>